<comment type="caution">
    <text evidence="1">The sequence shown here is derived from an EMBL/GenBank/DDBJ whole genome shotgun (WGS) entry which is preliminary data.</text>
</comment>
<dbReference type="PANTHER" id="PTHR10151:SF120">
    <property type="entry name" value="BIS(5'-ADENOSYL)-TRIPHOSPHATASE"/>
    <property type="match status" value="1"/>
</dbReference>
<gene>
    <name evidence="1" type="ORF">VB264_22200</name>
</gene>
<reference evidence="1 2" key="1">
    <citation type="submission" date="2023-12" db="EMBL/GenBank/DDBJ databases">
        <title>Novel species of the genus Arcicella isolated from rivers.</title>
        <authorList>
            <person name="Lu H."/>
        </authorList>
    </citation>
    <scope>NUCLEOTIDE SEQUENCE [LARGE SCALE GENOMIC DNA]</scope>
    <source>
        <strain evidence="1 2">LMG 21963</strain>
    </source>
</reference>
<dbReference type="Pfam" id="PF01663">
    <property type="entry name" value="Phosphodiest"/>
    <property type="match status" value="1"/>
</dbReference>
<dbReference type="PANTHER" id="PTHR10151">
    <property type="entry name" value="ECTONUCLEOTIDE PYROPHOSPHATASE/PHOSPHODIESTERASE"/>
    <property type="match status" value="1"/>
</dbReference>
<dbReference type="Gene3D" id="3.40.720.10">
    <property type="entry name" value="Alkaline Phosphatase, subunit A"/>
    <property type="match status" value="1"/>
</dbReference>
<name>A0ABU5QW11_9BACT</name>
<dbReference type="SUPFAM" id="SSF53649">
    <property type="entry name" value="Alkaline phosphatase-like"/>
    <property type="match status" value="1"/>
</dbReference>
<evidence type="ECO:0000313" key="2">
    <source>
        <dbReference type="Proteomes" id="UP001304671"/>
    </source>
</evidence>
<dbReference type="InterPro" id="IPR017850">
    <property type="entry name" value="Alkaline_phosphatase_core_sf"/>
</dbReference>
<evidence type="ECO:0000313" key="1">
    <source>
        <dbReference type="EMBL" id="MEA5260526.1"/>
    </source>
</evidence>
<dbReference type="RefSeq" id="WP_323253129.1">
    <property type="nucleotide sequence ID" value="NZ_JAYFUL010000057.1"/>
</dbReference>
<keyword evidence="2" id="KW-1185">Reference proteome</keyword>
<accession>A0ABU5QW11</accession>
<organism evidence="1 2">
    <name type="scientific">Arcicella aquatica</name>
    <dbReference type="NCBI Taxonomy" id="217141"/>
    <lineage>
        <taxon>Bacteria</taxon>
        <taxon>Pseudomonadati</taxon>
        <taxon>Bacteroidota</taxon>
        <taxon>Cytophagia</taxon>
        <taxon>Cytophagales</taxon>
        <taxon>Flectobacillaceae</taxon>
        <taxon>Arcicella</taxon>
    </lineage>
</organism>
<proteinExistence type="predicted"/>
<protein>
    <submittedName>
        <fullName evidence="1">Alkaline phosphatase family protein</fullName>
    </submittedName>
</protein>
<sequence length="456" mass="52109">MQKTVVIDVVGLSTSVIGEHTPFIKKYLSEHQLTHIKPVLPAVTTTSQSCYVTGKFPDTHGIVGNGWYDREDNEHKFWKQSNKIVKAEKIWEAAKRQDPNFTCSKMFWWYNMYSSADYSVTPRPQYHADGVKAPDCYTQPADLRDKLQADLGTFPLFSFWGPNANIKSSKWIADASIWVDKAHDPTLSLIYLPHLDYCLQKYGVDFSKIHKELGEVDKLVEDLVTHYQAQDTNIIILSEYGINSVNNPIHINRIFRENGLISVRVERDYELLDAGVSKAFAIADHQIAHIYINDKSEEARVKSILENTKGIALVLDEEGKKQHHINHERAGDLVVMADADSWFTYYYWLDDAKAPDYARLVDIHRKPGYDPVEMFMNPANPFIKLRAGYKLARKLLGFRYLMDVIPLDATLVKGSHGGINIDKEYYPILISDKKIGDGEIQATDVYDVIWDALFSK</sequence>
<dbReference type="Proteomes" id="UP001304671">
    <property type="component" value="Unassembled WGS sequence"/>
</dbReference>
<dbReference type="Gene3D" id="3.30.1360.110">
    <property type="entry name" value="Domain 2, Phosphonoacetate Hydrolase"/>
    <property type="match status" value="1"/>
</dbReference>
<dbReference type="EMBL" id="JAYFUL010000057">
    <property type="protein sequence ID" value="MEA5260526.1"/>
    <property type="molecule type" value="Genomic_DNA"/>
</dbReference>
<dbReference type="InterPro" id="IPR002591">
    <property type="entry name" value="Phosphodiest/P_Trfase"/>
</dbReference>
<dbReference type="InterPro" id="IPR023116">
    <property type="entry name" value="Phosphonoacetate_hydro_insert"/>
</dbReference>